<accession>A0A1R3HRG8</accession>
<sequence>AGAGARASLINGPDCAFQPSGPIFKTAQWRFTSSPKLQPPPLSIAITISAQPSSDEPNAKEFHPKL</sequence>
<organism evidence="1 2">
    <name type="scientific">Corchorus capsularis</name>
    <name type="common">Jute</name>
    <dbReference type="NCBI Taxonomy" id="210143"/>
    <lineage>
        <taxon>Eukaryota</taxon>
        <taxon>Viridiplantae</taxon>
        <taxon>Streptophyta</taxon>
        <taxon>Embryophyta</taxon>
        <taxon>Tracheophyta</taxon>
        <taxon>Spermatophyta</taxon>
        <taxon>Magnoliopsida</taxon>
        <taxon>eudicotyledons</taxon>
        <taxon>Gunneridae</taxon>
        <taxon>Pentapetalae</taxon>
        <taxon>rosids</taxon>
        <taxon>malvids</taxon>
        <taxon>Malvales</taxon>
        <taxon>Malvaceae</taxon>
        <taxon>Grewioideae</taxon>
        <taxon>Apeibeae</taxon>
        <taxon>Corchorus</taxon>
    </lineage>
</organism>
<comment type="caution">
    <text evidence="1">The sequence shown here is derived from an EMBL/GenBank/DDBJ whole genome shotgun (WGS) entry which is preliminary data.</text>
</comment>
<keyword evidence="2" id="KW-1185">Reference proteome</keyword>
<feature type="non-terminal residue" evidence="1">
    <location>
        <position position="1"/>
    </location>
</feature>
<gene>
    <name evidence="1" type="ORF">CCACVL1_17610</name>
</gene>
<dbReference type="Gramene" id="OMO72761">
    <property type="protein sequence ID" value="OMO72761"/>
    <property type="gene ID" value="CCACVL1_17610"/>
</dbReference>
<dbReference type="Proteomes" id="UP000188268">
    <property type="component" value="Unassembled WGS sequence"/>
</dbReference>
<protein>
    <submittedName>
        <fullName evidence="1">Uncharacterized protein</fullName>
    </submittedName>
</protein>
<evidence type="ECO:0000313" key="1">
    <source>
        <dbReference type="EMBL" id="OMO72761.1"/>
    </source>
</evidence>
<dbReference type="AlphaFoldDB" id="A0A1R3HRG8"/>
<dbReference type="EMBL" id="AWWV01011370">
    <property type="protein sequence ID" value="OMO72761.1"/>
    <property type="molecule type" value="Genomic_DNA"/>
</dbReference>
<name>A0A1R3HRG8_COCAP</name>
<reference evidence="1 2" key="1">
    <citation type="submission" date="2013-09" db="EMBL/GenBank/DDBJ databases">
        <title>Corchorus capsularis genome sequencing.</title>
        <authorList>
            <person name="Alam M."/>
            <person name="Haque M.S."/>
            <person name="Islam M.S."/>
            <person name="Emdad E.M."/>
            <person name="Islam M.M."/>
            <person name="Ahmed B."/>
            <person name="Halim A."/>
            <person name="Hossen Q.M.M."/>
            <person name="Hossain M.Z."/>
            <person name="Ahmed R."/>
            <person name="Khan M.M."/>
            <person name="Islam R."/>
            <person name="Rashid M.M."/>
            <person name="Khan S.A."/>
            <person name="Rahman M.S."/>
            <person name="Alam M."/>
        </authorList>
    </citation>
    <scope>NUCLEOTIDE SEQUENCE [LARGE SCALE GENOMIC DNA]</scope>
    <source>
        <strain evidence="2">cv. CVL-1</strain>
        <tissue evidence="1">Whole seedling</tissue>
    </source>
</reference>
<proteinExistence type="predicted"/>
<evidence type="ECO:0000313" key="2">
    <source>
        <dbReference type="Proteomes" id="UP000188268"/>
    </source>
</evidence>